<comment type="caution">
    <text evidence="3">The sequence shown here is derived from an EMBL/GenBank/DDBJ whole genome shotgun (WGS) entry which is preliminary data.</text>
</comment>
<name>X0YUD3_9ZZZZ</name>
<proteinExistence type="predicted"/>
<evidence type="ECO:0000313" key="3">
    <source>
        <dbReference type="EMBL" id="GAG51928.1"/>
    </source>
</evidence>
<dbReference type="Gene3D" id="1.25.40.10">
    <property type="entry name" value="Tetratricopeptide repeat domain"/>
    <property type="match status" value="1"/>
</dbReference>
<gene>
    <name evidence="3" type="ORF">S01H1_75849</name>
</gene>
<evidence type="ECO:0000256" key="1">
    <source>
        <dbReference type="ARBA" id="ARBA00022737"/>
    </source>
</evidence>
<dbReference type="InterPro" id="IPR051012">
    <property type="entry name" value="CellSynth/LPSAsmb/PSIAsmb"/>
</dbReference>
<dbReference type="PANTHER" id="PTHR45586">
    <property type="entry name" value="TPR REPEAT-CONTAINING PROTEIN PA4667"/>
    <property type="match status" value="1"/>
</dbReference>
<organism evidence="3">
    <name type="scientific">marine sediment metagenome</name>
    <dbReference type="NCBI Taxonomy" id="412755"/>
    <lineage>
        <taxon>unclassified sequences</taxon>
        <taxon>metagenomes</taxon>
        <taxon>ecological metagenomes</taxon>
    </lineage>
</organism>
<dbReference type="SUPFAM" id="SSF48452">
    <property type="entry name" value="TPR-like"/>
    <property type="match status" value="1"/>
</dbReference>
<dbReference type="EMBL" id="BARS01050855">
    <property type="protein sequence ID" value="GAG51928.1"/>
    <property type="molecule type" value="Genomic_DNA"/>
</dbReference>
<keyword evidence="2" id="KW-0802">TPR repeat</keyword>
<reference evidence="3" key="1">
    <citation type="journal article" date="2014" name="Front. Microbiol.">
        <title>High frequency of phylogenetically diverse reductive dehalogenase-homologous genes in deep subseafloor sedimentary metagenomes.</title>
        <authorList>
            <person name="Kawai M."/>
            <person name="Futagami T."/>
            <person name="Toyoda A."/>
            <person name="Takaki Y."/>
            <person name="Nishi S."/>
            <person name="Hori S."/>
            <person name="Arai W."/>
            <person name="Tsubouchi T."/>
            <person name="Morono Y."/>
            <person name="Uchiyama I."/>
            <person name="Ito T."/>
            <person name="Fujiyama A."/>
            <person name="Inagaki F."/>
            <person name="Takami H."/>
        </authorList>
    </citation>
    <scope>NUCLEOTIDE SEQUENCE</scope>
    <source>
        <strain evidence="3">Expedition CK06-06</strain>
    </source>
</reference>
<dbReference type="AlphaFoldDB" id="X0YUD3"/>
<dbReference type="Pfam" id="PF13432">
    <property type="entry name" value="TPR_16"/>
    <property type="match status" value="1"/>
</dbReference>
<feature type="non-terminal residue" evidence="3">
    <location>
        <position position="182"/>
    </location>
</feature>
<dbReference type="InterPro" id="IPR019734">
    <property type="entry name" value="TPR_rpt"/>
</dbReference>
<keyword evidence="1" id="KW-0677">Repeat</keyword>
<dbReference type="PROSITE" id="PS50005">
    <property type="entry name" value="TPR"/>
    <property type="match status" value="2"/>
</dbReference>
<protein>
    <submittedName>
        <fullName evidence="3">Uncharacterized protein</fullName>
    </submittedName>
</protein>
<accession>X0YUD3</accession>
<dbReference type="PANTHER" id="PTHR45586:SF1">
    <property type="entry name" value="LIPOPOLYSACCHARIDE ASSEMBLY PROTEIN B"/>
    <property type="match status" value="1"/>
</dbReference>
<dbReference type="InterPro" id="IPR011990">
    <property type="entry name" value="TPR-like_helical_dom_sf"/>
</dbReference>
<sequence>MADLTLRGQCKRAMDLIGADGAAEAVVVCRRILKVFPKHIGVYSLLARAYVLLGEHEKAVNLLQRVLSADPEHVESHVSLAAICEEQGLPDEALWHLQRALELSPDNEEMRREFQRLYRGRGLSAIGRVKLTRAALARTYMRGQLYSKAAGELRELLATKEHRLDLRVALAETLWLSKLYED</sequence>
<dbReference type="SMART" id="SM00028">
    <property type="entry name" value="TPR"/>
    <property type="match status" value="2"/>
</dbReference>
<evidence type="ECO:0000256" key="2">
    <source>
        <dbReference type="ARBA" id="ARBA00022803"/>
    </source>
</evidence>